<organism evidence="1 2">
    <name type="scientific">Laodelphax striatellus</name>
    <name type="common">Small brown planthopper</name>
    <name type="synonym">Delphax striatella</name>
    <dbReference type="NCBI Taxonomy" id="195883"/>
    <lineage>
        <taxon>Eukaryota</taxon>
        <taxon>Metazoa</taxon>
        <taxon>Ecdysozoa</taxon>
        <taxon>Arthropoda</taxon>
        <taxon>Hexapoda</taxon>
        <taxon>Insecta</taxon>
        <taxon>Pterygota</taxon>
        <taxon>Neoptera</taxon>
        <taxon>Paraneoptera</taxon>
        <taxon>Hemiptera</taxon>
        <taxon>Auchenorrhyncha</taxon>
        <taxon>Fulgoroidea</taxon>
        <taxon>Delphacidae</taxon>
        <taxon>Criomorphinae</taxon>
        <taxon>Laodelphax</taxon>
    </lineage>
</organism>
<dbReference type="AlphaFoldDB" id="A0A482WT65"/>
<comment type="caution">
    <text evidence="1">The sequence shown here is derived from an EMBL/GenBank/DDBJ whole genome shotgun (WGS) entry which is preliminary data.</text>
</comment>
<evidence type="ECO:0000313" key="1">
    <source>
        <dbReference type="EMBL" id="RZF36190.1"/>
    </source>
</evidence>
<gene>
    <name evidence="1" type="ORF">LSTR_LSTR012814</name>
</gene>
<evidence type="ECO:0000313" key="2">
    <source>
        <dbReference type="Proteomes" id="UP000291343"/>
    </source>
</evidence>
<sequence>MTCGEVRSKFAVGEVRVKSSVCFGRCCQVPTLNLCKLSVFQQYFEDSIDNNSAVFDFKQQDFDNNSVVIDRNNSLHFDIDCVEFDNRFVLYFVKFNNSLSLHFVKFDNIFVVHFVLKFNENFVLQFLSIRVQFDNSFGQHFDVNNCFSDNRKIFDEFCAVKCLGAVLGYFTTDNSSDLTKAEVDTRLKHLAR</sequence>
<dbReference type="InParanoid" id="A0A482WT65"/>
<dbReference type="Proteomes" id="UP000291343">
    <property type="component" value="Unassembled WGS sequence"/>
</dbReference>
<reference evidence="1 2" key="1">
    <citation type="journal article" date="2017" name="Gigascience">
        <title>Genome sequence of the small brown planthopper, Laodelphax striatellus.</title>
        <authorList>
            <person name="Zhu J."/>
            <person name="Jiang F."/>
            <person name="Wang X."/>
            <person name="Yang P."/>
            <person name="Bao Y."/>
            <person name="Zhao W."/>
            <person name="Wang W."/>
            <person name="Lu H."/>
            <person name="Wang Q."/>
            <person name="Cui N."/>
            <person name="Li J."/>
            <person name="Chen X."/>
            <person name="Luo L."/>
            <person name="Yu J."/>
            <person name="Kang L."/>
            <person name="Cui F."/>
        </authorList>
    </citation>
    <scope>NUCLEOTIDE SEQUENCE [LARGE SCALE GENOMIC DNA]</scope>
    <source>
        <strain evidence="1">Lst14</strain>
    </source>
</reference>
<name>A0A482WT65_LAOST</name>
<dbReference type="EMBL" id="QKKF02026847">
    <property type="protein sequence ID" value="RZF36190.1"/>
    <property type="molecule type" value="Genomic_DNA"/>
</dbReference>
<keyword evidence="2" id="KW-1185">Reference proteome</keyword>
<protein>
    <submittedName>
        <fullName evidence="1">Uncharacterized protein</fullName>
    </submittedName>
</protein>
<accession>A0A482WT65</accession>
<proteinExistence type="predicted"/>